<evidence type="ECO:0008006" key="3">
    <source>
        <dbReference type="Google" id="ProtNLM"/>
    </source>
</evidence>
<keyword evidence="2" id="KW-1185">Reference proteome</keyword>
<organism evidence="1 2">
    <name type="scientific">Oxalicibacterium solurbis</name>
    <dbReference type="NCBI Taxonomy" id="69280"/>
    <lineage>
        <taxon>Bacteria</taxon>
        <taxon>Pseudomonadati</taxon>
        <taxon>Pseudomonadota</taxon>
        <taxon>Betaproteobacteria</taxon>
        <taxon>Burkholderiales</taxon>
        <taxon>Oxalobacteraceae</taxon>
        <taxon>Oxalicibacterium</taxon>
    </lineage>
</organism>
<accession>A0A8J3AWM2</accession>
<evidence type="ECO:0000313" key="2">
    <source>
        <dbReference type="Proteomes" id="UP000627205"/>
    </source>
</evidence>
<reference evidence="1" key="1">
    <citation type="journal article" date="2014" name="Int. J. Syst. Evol. Microbiol.">
        <title>Complete genome sequence of Corynebacterium casei LMG S-19264T (=DSM 44701T), isolated from a smear-ripened cheese.</title>
        <authorList>
            <consortium name="US DOE Joint Genome Institute (JGI-PGF)"/>
            <person name="Walter F."/>
            <person name="Albersmeier A."/>
            <person name="Kalinowski J."/>
            <person name="Ruckert C."/>
        </authorList>
    </citation>
    <scope>NUCLEOTIDE SEQUENCE</scope>
    <source>
        <strain evidence="1">CCM 7664</strain>
    </source>
</reference>
<comment type="caution">
    <text evidence="1">The sequence shown here is derived from an EMBL/GenBank/DDBJ whole genome shotgun (WGS) entry which is preliminary data.</text>
</comment>
<dbReference type="AlphaFoldDB" id="A0A8J3AWM2"/>
<sequence length="139" mass="15663">MSQLFTVPIRVECPPGACGCNRELLLNDPDSDRRVLLLTRQEEKKLLLRIEAISNYAELLYLRQRMHEQLGIVLNITPGDNEVRTVRGLSITLADQPGLCKKTRQSVPAAVRKCLERNPQITYAILDAHGLFGISEPQE</sequence>
<gene>
    <name evidence="1" type="ORF">GCM10011430_20830</name>
</gene>
<dbReference type="EMBL" id="BMDP01000003">
    <property type="protein sequence ID" value="GGI54909.1"/>
    <property type="molecule type" value="Genomic_DNA"/>
</dbReference>
<protein>
    <recommendedName>
        <fullName evidence="3">Ribosomal protein S3AE</fullName>
    </recommendedName>
</protein>
<proteinExistence type="predicted"/>
<name>A0A8J3AWM2_9BURK</name>
<dbReference type="RefSeq" id="WP_188421477.1">
    <property type="nucleotide sequence ID" value="NZ_BMDP01000003.1"/>
</dbReference>
<reference evidence="1" key="2">
    <citation type="submission" date="2020-09" db="EMBL/GenBank/DDBJ databases">
        <authorList>
            <person name="Sun Q."/>
            <person name="Sedlacek I."/>
        </authorList>
    </citation>
    <scope>NUCLEOTIDE SEQUENCE</scope>
    <source>
        <strain evidence="1">CCM 7664</strain>
    </source>
</reference>
<evidence type="ECO:0000313" key="1">
    <source>
        <dbReference type="EMBL" id="GGI54909.1"/>
    </source>
</evidence>
<dbReference type="Proteomes" id="UP000627205">
    <property type="component" value="Unassembled WGS sequence"/>
</dbReference>